<reference evidence="2" key="1">
    <citation type="journal article" date="2023" name="Front. Plant Sci.">
        <title>Chromosomal-level genome assembly of Melastoma candidum provides insights into trichome evolution.</title>
        <authorList>
            <person name="Zhong Y."/>
            <person name="Wu W."/>
            <person name="Sun C."/>
            <person name="Zou P."/>
            <person name="Liu Y."/>
            <person name="Dai S."/>
            <person name="Zhou R."/>
        </authorList>
    </citation>
    <scope>NUCLEOTIDE SEQUENCE [LARGE SCALE GENOMIC DNA]</scope>
</reference>
<proteinExistence type="predicted"/>
<gene>
    <name evidence="1" type="ORF">MLD38_036537</name>
</gene>
<comment type="caution">
    <text evidence="1">The sequence shown here is derived from an EMBL/GenBank/DDBJ whole genome shotgun (WGS) entry which is preliminary data.</text>
</comment>
<dbReference type="EMBL" id="CM042890">
    <property type="protein sequence ID" value="KAI4311658.1"/>
    <property type="molecule type" value="Genomic_DNA"/>
</dbReference>
<accession>A0ACB9LKP5</accession>
<evidence type="ECO:0000313" key="2">
    <source>
        <dbReference type="Proteomes" id="UP001057402"/>
    </source>
</evidence>
<evidence type="ECO:0000313" key="1">
    <source>
        <dbReference type="EMBL" id="KAI4311658.1"/>
    </source>
</evidence>
<dbReference type="Proteomes" id="UP001057402">
    <property type="component" value="Chromosome 11"/>
</dbReference>
<sequence length="456" mass="51169">MPGMSSSTACRVAVIGAGAAGLAAARALILEGHDPVVLEREGRVGGTWVYTPETNSDPTGQDASRNAVHSSMYQSLRTNLPRELMGFRELPFLAGESWSGDARRFPGHEEVLRYLERFAEVFGIREVIRFGKEVVRAREDGDGRWRVAWRNCENAEEEEVFDAVVVCSGHFAVPRLANIPGVEQFRGKQIHSHNYRTPHPFRDQVVVVIGASSSAMDISQDILGFAREVHIACRAANIDPFGKQPGCSNLWVHPMVERICQDGNVLFLDGSSVHADVILHCTGYNYHFPFLETKGAVTVDEERVWPLYKHVFPPSYAPRLSFVGLIQKVLPFIQFELQSKWIAAALSGRVTLPSREDMNTNIQVFYARLEANGVPKHHTHSMHLNSEDMFEYYDWLACECGGKPIEEWRKRMWAKAAIIIQAPSRLSKPRDLRNVPEEYEAYEEFAGCSPDAAPTT</sequence>
<protein>
    <submittedName>
        <fullName evidence="1">Uncharacterized protein</fullName>
    </submittedName>
</protein>
<organism evidence="1 2">
    <name type="scientific">Melastoma candidum</name>
    <dbReference type="NCBI Taxonomy" id="119954"/>
    <lineage>
        <taxon>Eukaryota</taxon>
        <taxon>Viridiplantae</taxon>
        <taxon>Streptophyta</taxon>
        <taxon>Embryophyta</taxon>
        <taxon>Tracheophyta</taxon>
        <taxon>Spermatophyta</taxon>
        <taxon>Magnoliopsida</taxon>
        <taxon>eudicotyledons</taxon>
        <taxon>Gunneridae</taxon>
        <taxon>Pentapetalae</taxon>
        <taxon>rosids</taxon>
        <taxon>malvids</taxon>
        <taxon>Myrtales</taxon>
        <taxon>Melastomataceae</taxon>
        <taxon>Melastomatoideae</taxon>
        <taxon>Melastomateae</taxon>
        <taxon>Melastoma</taxon>
    </lineage>
</organism>
<keyword evidence="2" id="KW-1185">Reference proteome</keyword>
<name>A0ACB9LKP5_9MYRT</name>